<accession>A0A7G7W5L3</accession>
<evidence type="ECO:0000313" key="1">
    <source>
        <dbReference type="EMBL" id="QNH61656.1"/>
    </source>
</evidence>
<gene>
    <name evidence="1" type="ORF">H4317_16075</name>
</gene>
<sequence>MALDLLSDAVVDTVSLPTTNARVRSKARGIGSSSTVTGLEVRLSRVFINDNRTPKVWPFPGFADVYLLLVVFDDLNPEPQALTLSGFARIDDGEDLPVDKTAYLWKQQQENEPAPSQVHVLLSVLKSKKGLRDTAAVLAQARDSDDYRGLVGEVVGAIAGAPARTAEVILQLGAVVGNLLKEVEDKPLFTQVISFTDINGDFDNLGKTPVVKMNNYVQTTLTLVVRDPSREPAA</sequence>
<dbReference type="RefSeq" id="WP_185887582.1">
    <property type="nucleotide sequence ID" value="NZ_CP060202.1"/>
</dbReference>
<keyword evidence="2" id="KW-1185">Reference proteome</keyword>
<dbReference type="EMBL" id="CP060202">
    <property type="protein sequence ID" value="QNH61656.1"/>
    <property type="molecule type" value="Genomic_DNA"/>
</dbReference>
<organism evidence="1 2">
    <name type="scientific">Hymenobacter sediminicola</name>
    <dbReference type="NCBI Taxonomy" id="2761579"/>
    <lineage>
        <taxon>Bacteria</taxon>
        <taxon>Pseudomonadati</taxon>
        <taxon>Bacteroidota</taxon>
        <taxon>Cytophagia</taxon>
        <taxon>Cytophagales</taxon>
        <taxon>Hymenobacteraceae</taxon>
        <taxon>Hymenobacter</taxon>
    </lineage>
</organism>
<dbReference type="AlphaFoldDB" id="A0A7G7W5L3"/>
<reference evidence="1 2" key="1">
    <citation type="submission" date="2020-08" db="EMBL/GenBank/DDBJ databases">
        <title>Hymenobacter sp. S2-20-2 genome sequencing.</title>
        <authorList>
            <person name="Jin L."/>
        </authorList>
    </citation>
    <scope>NUCLEOTIDE SEQUENCE [LARGE SCALE GENOMIC DNA]</scope>
    <source>
        <strain evidence="1 2">S2-20-2</strain>
    </source>
</reference>
<dbReference type="Proteomes" id="UP000515489">
    <property type="component" value="Chromosome"/>
</dbReference>
<evidence type="ECO:0000313" key="2">
    <source>
        <dbReference type="Proteomes" id="UP000515489"/>
    </source>
</evidence>
<proteinExistence type="predicted"/>
<protein>
    <submittedName>
        <fullName evidence="1">Uncharacterized protein</fullName>
    </submittedName>
</protein>
<name>A0A7G7W5L3_9BACT</name>
<dbReference type="KEGG" id="hsk:H4317_16075"/>